<protein>
    <submittedName>
        <fullName evidence="2">Uncharacterized protein</fullName>
    </submittedName>
</protein>
<reference evidence="2" key="2">
    <citation type="journal article" date="2018" name="Sci. Data">
        <title>The draft genome sequence of cork oak.</title>
        <authorList>
            <person name="Ramos A.M."/>
            <person name="Usie A."/>
            <person name="Barbosa P."/>
            <person name="Barros P.M."/>
            <person name="Capote T."/>
            <person name="Chaves I."/>
            <person name="Simoes F."/>
            <person name="Abreu I."/>
            <person name="Carrasquinho I."/>
            <person name="Faro C."/>
            <person name="Guimaraes J.B."/>
            <person name="Mendonca D."/>
            <person name="Nobrega F."/>
            <person name="Rodrigues L."/>
            <person name="Saibo N.J.M."/>
            <person name="Varela M.C."/>
            <person name="Egas C."/>
            <person name="Matos J."/>
            <person name="Miguel C.M."/>
            <person name="Oliveira M.M."/>
            <person name="Ricardo C.P."/>
            <person name="Goncalves S."/>
        </authorList>
    </citation>
    <scope>NUCLEOTIDE SEQUENCE [LARGE SCALE GENOMIC DNA]</scope>
    <source>
        <strain evidence="2">HL8</strain>
    </source>
</reference>
<sequence length="123" mass="13475">MALAAAVGIAGLSLVALESVATSCRSANEYLSYRSRIVSMLSQKDMSKDIVSIRSSSRRINHIFPDKHNELFWLKAHNKQSSQSKICGRTAHDYVVTVAPGSPSNLCDTLGIAYNGRFQEEIS</sequence>
<accession>A0AAW0M566</accession>
<proteinExistence type="predicted"/>
<name>A0AAW0M566_QUESU</name>
<reference evidence="2" key="1">
    <citation type="submission" date="2017-12" db="EMBL/GenBank/DDBJ databases">
        <authorList>
            <person name="Barbosa P."/>
            <person name="Usie A."/>
            <person name="Ramos A.M."/>
        </authorList>
    </citation>
    <scope>NUCLEOTIDE SEQUENCE</scope>
    <source>
        <strain evidence="2">HL8</strain>
        <tissue evidence="2">Leaves</tissue>
    </source>
</reference>
<evidence type="ECO:0000313" key="2">
    <source>
        <dbReference type="EMBL" id="KAK7858326.1"/>
    </source>
</evidence>
<evidence type="ECO:0000256" key="1">
    <source>
        <dbReference type="SAM" id="SignalP"/>
    </source>
</evidence>
<feature type="chain" id="PRO_5043362408" evidence="1">
    <location>
        <begin position="18"/>
        <end position="123"/>
    </location>
</feature>
<keyword evidence="1" id="KW-0732">Signal</keyword>
<feature type="signal peptide" evidence="1">
    <location>
        <begin position="1"/>
        <end position="17"/>
    </location>
</feature>
<gene>
    <name evidence="2" type="ORF">CFP56_013036</name>
</gene>
<dbReference type="EMBL" id="PKMF04000020">
    <property type="protein sequence ID" value="KAK7858326.1"/>
    <property type="molecule type" value="Genomic_DNA"/>
</dbReference>
<comment type="caution">
    <text evidence="2">The sequence shown here is derived from an EMBL/GenBank/DDBJ whole genome shotgun (WGS) entry which is preliminary data.</text>
</comment>
<dbReference type="AlphaFoldDB" id="A0AAW0M566"/>
<reference evidence="2" key="3">
    <citation type="submission" date="2023-07" db="EMBL/GenBank/DDBJ databases">
        <title>An improved reference 1 genome and first organelle genomes of Quercus suber.</title>
        <authorList>
            <consortium name="Genosuber Consortium"/>
            <person name="Usie A."/>
            <person name="Serra O."/>
            <person name="Barros P."/>
        </authorList>
    </citation>
    <scope>NUCLEOTIDE SEQUENCE</scope>
    <source>
        <strain evidence="2">HL8</strain>
        <tissue evidence="2">Leaves</tissue>
    </source>
</reference>
<organism evidence="2">
    <name type="scientific">Quercus suber</name>
    <name type="common">Cork oak</name>
    <dbReference type="NCBI Taxonomy" id="58331"/>
    <lineage>
        <taxon>Eukaryota</taxon>
        <taxon>Viridiplantae</taxon>
        <taxon>Streptophyta</taxon>
        <taxon>Embryophyta</taxon>
        <taxon>Tracheophyta</taxon>
        <taxon>Spermatophyta</taxon>
        <taxon>Magnoliopsida</taxon>
        <taxon>eudicotyledons</taxon>
        <taxon>Gunneridae</taxon>
        <taxon>Pentapetalae</taxon>
        <taxon>rosids</taxon>
        <taxon>fabids</taxon>
        <taxon>Fagales</taxon>
        <taxon>Fagaceae</taxon>
        <taxon>Quercus</taxon>
    </lineage>
</organism>